<dbReference type="OrthoDB" id="10443781at2759"/>
<dbReference type="Proteomes" id="UP000276133">
    <property type="component" value="Unassembled WGS sequence"/>
</dbReference>
<comment type="caution">
    <text evidence="1">The sequence shown here is derived from an EMBL/GenBank/DDBJ whole genome shotgun (WGS) entry which is preliminary data.</text>
</comment>
<organism evidence="1 2">
    <name type="scientific">Brachionus plicatilis</name>
    <name type="common">Marine rotifer</name>
    <name type="synonym">Brachionus muelleri</name>
    <dbReference type="NCBI Taxonomy" id="10195"/>
    <lineage>
        <taxon>Eukaryota</taxon>
        <taxon>Metazoa</taxon>
        <taxon>Spiralia</taxon>
        <taxon>Gnathifera</taxon>
        <taxon>Rotifera</taxon>
        <taxon>Eurotatoria</taxon>
        <taxon>Monogononta</taxon>
        <taxon>Pseudotrocha</taxon>
        <taxon>Ploima</taxon>
        <taxon>Brachionidae</taxon>
        <taxon>Brachionus</taxon>
    </lineage>
</organism>
<name>A0A3M7RT87_BRAPC</name>
<reference evidence="1 2" key="1">
    <citation type="journal article" date="2018" name="Sci. Rep.">
        <title>Genomic signatures of local adaptation to the degree of environmental predictability in rotifers.</title>
        <authorList>
            <person name="Franch-Gras L."/>
            <person name="Hahn C."/>
            <person name="Garcia-Roger E.M."/>
            <person name="Carmona M.J."/>
            <person name="Serra M."/>
            <person name="Gomez A."/>
        </authorList>
    </citation>
    <scope>NUCLEOTIDE SEQUENCE [LARGE SCALE GENOMIC DNA]</scope>
    <source>
        <strain evidence="1">HYR1</strain>
    </source>
</reference>
<evidence type="ECO:0000313" key="2">
    <source>
        <dbReference type="Proteomes" id="UP000276133"/>
    </source>
</evidence>
<gene>
    <name evidence="1" type="ORF">BpHYR1_015895</name>
</gene>
<protein>
    <submittedName>
        <fullName evidence="1">Uncharacterized protein</fullName>
    </submittedName>
</protein>
<evidence type="ECO:0000313" key="1">
    <source>
        <dbReference type="EMBL" id="RNA26776.1"/>
    </source>
</evidence>
<proteinExistence type="predicted"/>
<keyword evidence="2" id="KW-1185">Reference proteome</keyword>
<dbReference type="EMBL" id="REGN01002675">
    <property type="protein sequence ID" value="RNA26776.1"/>
    <property type="molecule type" value="Genomic_DNA"/>
</dbReference>
<accession>A0A3M7RT87</accession>
<dbReference type="AlphaFoldDB" id="A0A3M7RT87"/>
<sequence>MEEIMQMSVLKLFRNAINQLTSKLSPENHDAIQSNLRLLKNELLSINSDITRFASRLSEMHQVQQSIAKAYINHLEEQINYTHKNPSALNELESQMKNIQVQISEIMNERKNFLTFKFEFINDFLTNYQIKCLNEQDPVRLERETPNLVSTFNQIFVQPNQSQTIVPASFRMKKNCDVCSLFGKNNHAIKSRLEKLSLCKKCAIFHDNHKKILFIEDRLNCSCFYSVSECPNKKLEAFKFLLNNFTGFEKDEFCGEPSLVKKRRVVTSKWNDTNNDTNNIITIKTEPDE</sequence>